<dbReference type="CDD" id="cd00055">
    <property type="entry name" value="EGF_Lam"/>
    <property type="match status" value="1"/>
</dbReference>
<evidence type="ECO:0000259" key="11">
    <source>
        <dbReference type="PROSITE" id="PS50189"/>
    </source>
</evidence>
<dbReference type="GO" id="GO:0008045">
    <property type="term" value="P:motor neuron axon guidance"/>
    <property type="evidence" value="ECO:0007669"/>
    <property type="project" value="TreeGrafter"/>
</dbReference>
<evidence type="ECO:0000256" key="4">
    <source>
        <dbReference type="ARBA" id="ARBA00022737"/>
    </source>
</evidence>
<keyword evidence="13" id="KW-1185">Reference proteome</keyword>
<feature type="compositionally biased region" description="Basic and acidic residues" evidence="9">
    <location>
        <begin position="12"/>
        <end position="24"/>
    </location>
</feature>
<evidence type="ECO:0000313" key="13">
    <source>
        <dbReference type="Proteomes" id="UP000821853"/>
    </source>
</evidence>
<dbReference type="InterPro" id="IPR001134">
    <property type="entry name" value="Netrin_domain"/>
</dbReference>
<dbReference type="PANTHER" id="PTHR10574">
    <property type="entry name" value="NETRIN/LAMININ-RELATED"/>
    <property type="match status" value="1"/>
</dbReference>
<dbReference type="InterPro" id="IPR002049">
    <property type="entry name" value="LE_dom"/>
</dbReference>
<keyword evidence="2" id="KW-0964">Secreted</keyword>
<evidence type="ECO:0000256" key="8">
    <source>
        <dbReference type="PROSITE-ProRule" id="PRU00460"/>
    </source>
</evidence>
<dbReference type="GO" id="GO:0005604">
    <property type="term" value="C:basement membrane"/>
    <property type="evidence" value="ECO:0007669"/>
    <property type="project" value="TreeGrafter"/>
</dbReference>
<evidence type="ECO:0000256" key="2">
    <source>
        <dbReference type="ARBA" id="ARBA00022525"/>
    </source>
</evidence>
<dbReference type="Proteomes" id="UP000821853">
    <property type="component" value="Chromosome 3"/>
</dbReference>
<dbReference type="CDD" id="cd03579">
    <property type="entry name" value="NTR_netrin-1_like"/>
    <property type="match status" value="1"/>
</dbReference>
<dbReference type="InterPro" id="IPR018933">
    <property type="entry name" value="Netrin_module_non-TIMP"/>
</dbReference>
<dbReference type="GO" id="GO:0016358">
    <property type="term" value="P:dendrite development"/>
    <property type="evidence" value="ECO:0007669"/>
    <property type="project" value="TreeGrafter"/>
</dbReference>
<dbReference type="Pfam" id="PF00053">
    <property type="entry name" value="EGF_laminin"/>
    <property type="match status" value="1"/>
</dbReference>
<dbReference type="InterPro" id="IPR008993">
    <property type="entry name" value="TIMP-like_OB-fold"/>
</dbReference>
<keyword evidence="7 8" id="KW-0424">Laminin EGF-like domain</keyword>
<dbReference type="GO" id="GO:0009888">
    <property type="term" value="P:tissue development"/>
    <property type="evidence" value="ECO:0007669"/>
    <property type="project" value="TreeGrafter"/>
</dbReference>
<dbReference type="OrthoDB" id="5984158at2759"/>
<evidence type="ECO:0000256" key="7">
    <source>
        <dbReference type="ARBA" id="ARBA00023292"/>
    </source>
</evidence>
<dbReference type="InterPro" id="IPR050440">
    <property type="entry name" value="Laminin/Netrin_ECM"/>
</dbReference>
<keyword evidence="5 8" id="KW-1015">Disulfide bond</keyword>
<keyword evidence="4" id="KW-0677">Repeat</keyword>
<protein>
    <recommendedName>
        <fullName evidence="14">Netrin</fullName>
    </recommendedName>
</protein>
<evidence type="ECO:0000256" key="1">
    <source>
        <dbReference type="ARBA" id="ARBA00004613"/>
    </source>
</evidence>
<comment type="caution">
    <text evidence="12">The sequence shown here is derived from an EMBL/GenBank/DDBJ whole genome shotgun (WGS) entry which is preliminary data.</text>
</comment>
<dbReference type="SMART" id="SM00643">
    <property type="entry name" value="C345C"/>
    <property type="match status" value="1"/>
</dbReference>
<dbReference type="Pfam" id="PF01759">
    <property type="entry name" value="NTR"/>
    <property type="match status" value="1"/>
</dbReference>
<dbReference type="SUPFAM" id="SSF57196">
    <property type="entry name" value="EGF/Laminin"/>
    <property type="match status" value="1"/>
</dbReference>
<feature type="disulfide bond" evidence="8">
    <location>
        <begin position="100"/>
        <end position="114"/>
    </location>
</feature>
<feature type="domain" description="NTR" evidence="11">
    <location>
        <begin position="133"/>
        <end position="259"/>
    </location>
</feature>
<feature type="domain" description="Laminin EGF-like" evidence="10">
    <location>
        <begin position="67"/>
        <end position="116"/>
    </location>
</feature>
<dbReference type="Gene3D" id="2.10.25.10">
    <property type="entry name" value="Laminin"/>
    <property type="match status" value="1"/>
</dbReference>
<reference evidence="12 13" key="1">
    <citation type="journal article" date="2020" name="Cell">
        <title>Large-Scale Comparative Analyses of Tick Genomes Elucidate Their Genetic Diversity and Vector Capacities.</title>
        <authorList>
            <consortium name="Tick Genome and Microbiome Consortium (TIGMIC)"/>
            <person name="Jia N."/>
            <person name="Wang J."/>
            <person name="Shi W."/>
            <person name="Du L."/>
            <person name="Sun Y."/>
            <person name="Zhan W."/>
            <person name="Jiang J.F."/>
            <person name="Wang Q."/>
            <person name="Zhang B."/>
            <person name="Ji P."/>
            <person name="Bell-Sakyi L."/>
            <person name="Cui X.M."/>
            <person name="Yuan T.T."/>
            <person name="Jiang B.G."/>
            <person name="Yang W.F."/>
            <person name="Lam T.T."/>
            <person name="Chang Q.C."/>
            <person name="Ding S.J."/>
            <person name="Wang X.J."/>
            <person name="Zhu J.G."/>
            <person name="Ruan X.D."/>
            <person name="Zhao L."/>
            <person name="Wei J.T."/>
            <person name="Ye R.Z."/>
            <person name="Que T.C."/>
            <person name="Du C.H."/>
            <person name="Zhou Y.H."/>
            <person name="Cheng J.X."/>
            <person name="Dai P.F."/>
            <person name="Guo W.B."/>
            <person name="Han X.H."/>
            <person name="Huang E.J."/>
            <person name="Li L.F."/>
            <person name="Wei W."/>
            <person name="Gao Y.C."/>
            <person name="Liu J.Z."/>
            <person name="Shao H.Z."/>
            <person name="Wang X."/>
            <person name="Wang C.C."/>
            <person name="Yang T.C."/>
            <person name="Huo Q.B."/>
            <person name="Li W."/>
            <person name="Chen H.Y."/>
            <person name="Chen S.E."/>
            <person name="Zhou L.G."/>
            <person name="Ni X.B."/>
            <person name="Tian J.H."/>
            <person name="Sheng Y."/>
            <person name="Liu T."/>
            <person name="Pan Y.S."/>
            <person name="Xia L.Y."/>
            <person name="Li J."/>
            <person name="Zhao F."/>
            <person name="Cao W.C."/>
        </authorList>
    </citation>
    <scope>NUCLEOTIDE SEQUENCE [LARGE SCALE GENOMIC DNA]</scope>
    <source>
        <strain evidence="12">HaeL-2018</strain>
    </source>
</reference>
<dbReference type="PROSITE" id="PS50189">
    <property type="entry name" value="NTR"/>
    <property type="match status" value="1"/>
</dbReference>
<feature type="region of interest" description="Disordered" evidence="9">
    <location>
        <begin position="1"/>
        <end position="24"/>
    </location>
</feature>
<dbReference type="SUPFAM" id="SSF50242">
    <property type="entry name" value="TIMP-like"/>
    <property type="match status" value="1"/>
</dbReference>
<evidence type="ECO:0000256" key="6">
    <source>
        <dbReference type="ARBA" id="ARBA00023180"/>
    </source>
</evidence>
<dbReference type="EMBL" id="JABSTR010000005">
    <property type="protein sequence ID" value="KAH9370325.1"/>
    <property type="molecule type" value="Genomic_DNA"/>
</dbReference>
<dbReference type="OMA" id="HIAPCIN"/>
<accession>A0A9J6G4Y8</accession>
<comment type="subcellular location">
    <subcellularLocation>
        <location evidence="1">Secreted</location>
    </subcellularLocation>
</comment>
<feature type="disulfide bond" evidence="8">
    <location>
        <begin position="88"/>
        <end position="97"/>
    </location>
</feature>
<dbReference type="GO" id="GO:0009887">
    <property type="term" value="P:animal organ morphogenesis"/>
    <property type="evidence" value="ECO:0007669"/>
    <property type="project" value="TreeGrafter"/>
</dbReference>
<dbReference type="PROSITE" id="PS50027">
    <property type="entry name" value="EGF_LAM_2"/>
    <property type="match status" value="1"/>
</dbReference>
<organism evidence="12 13">
    <name type="scientific">Haemaphysalis longicornis</name>
    <name type="common">Bush tick</name>
    <dbReference type="NCBI Taxonomy" id="44386"/>
    <lineage>
        <taxon>Eukaryota</taxon>
        <taxon>Metazoa</taxon>
        <taxon>Ecdysozoa</taxon>
        <taxon>Arthropoda</taxon>
        <taxon>Chelicerata</taxon>
        <taxon>Arachnida</taxon>
        <taxon>Acari</taxon>
        <taxon>Parasitiformes</taxon>
        <taxon>Ixodida</taxon>
        <taxon>Ixodoidea</taxon>
        <taxon>Ixodidae</taxon>
        <taxon>Haemaphysalinae</taxon>
        <taxon>Haemaphysalis</taxon>
    </lineage>
</organism>
<sequence length="261" mass="29076">MPLCSRSSARIDGPHVRADQKHESRGGVLELAFEGVARTREKGSERNGALLSASCRSTRSSAQRVACDCHPVGASGRTCNQTTGQCPCKDGVTGTTCNRCAKGYQQSRSPIAPCIKIPAVDHSIMSSGGPEQCSKCKTTTKRINQRKYCKRDFAIQANVLSRETVGSWVRFNVQVVDIFKYGPSKVRRGNDFLWVPMADLACKCPKLRLKTSYLILGNEEIHDGQPGLTADRNSIVIDWKDEWGRRLRKFQRRQRKGRCKD</sequence>
<evidence type="ECO:0000256" key="5">
    <source>
        <dbReference type="ARBA" id="ARBA00023157"/>
    </source>
</evidence>
<evidence type="ECO:0000256" key="3">
    <source>
        <dbReference type="ARBA" id="ARBA00022729"/>
    </source>
</evidence>
<keyword evidence="3" id="KW-0732">Signal</keyword>
<dbReference type="AlphaFoldDB" id="A0A9J6G4Y8"/>
<evidence type="ECO:0000313" key="12">
    <source>
        <dbReference type="EMBL" id="KAH9370325.1"/>
    </source>
</evidence>
<proteinExistence type="predicted"/>
<dbReference type="FunFam" id="2.10.25.10:FF:000048">
    <property type="entry name" value="Netrin 3"/>
    <property type="match status" value="1"/>
</dbReference>
<feature type="disulfide bond" evidence="8">
    <location>
        <begin position="69"/>
        <end position="86"/>
    </location>
</feature>
<dbReference type="VEuPathDB" id="VectorBase:HLOH_041537"/>
<dbReference type="FunFam" id="2.40.50.120:FF:000001">
    <property type="entry name" value="Netrin 1"/>
    <property type="match status" value="1"/>
</dbReference>
<dbReference type="PROSITE" id="PS01248">
    <property type="entry name" value="EGF_LAM_1"/>
    <property type="match status" value="1"/>
</dbReference>
<dbReference type="Gene3D" id="2.40.50.120">
    <property type="match status" value="1"/>
</dbReference>
<gene>
    <name evidence="12" type="ORF">HPB48_006757</name>
</gene>
<feature type="disulfide bond" evidence="8">
    <location>
        <begin position="67"/>
        <end position="79"/>
    </location>
</feature>
<evidence type="ECO:0000259" key="10">
    <source>
        <dbReference type="PROSITE" id="PS50027"/>
    </source>
</evidence>
<dbReference type="GO" id="GO:0005576">
    <property type="term" value="C:extracellular region"/>
    <property type="evidence" value="ECO:0007669"/>
    <property type="project" value="UniProtKB-SubCell"/>
</dbReference>
<keyword evidence="6" id="KW-0325">Glycoprotein</keyword>
<name>A0A9J6G4Y8_HAELO</name>
<evidence type="ECO:0008006" key="14">
    <source>
        <dbReference type="Google" id="ProtNLM"/>
    </source>
</evidence>
<evidence type="ECO:0000256" key="9">
    <source>
        <dbReference type="SAM" id="MobiDB-lite"/>
    </source>
</evidence>
<dbReference type="SMART" id="SM00180">
    <property type="entry name" value="EGF_Lam"/>
    <property type="match status" value="1"/>
</dbReference>
<dbReference type="PANTHER" id="PTHR10574:SF365">
    <property type="entry name" value="NETRIN-A-RELATED"/>
    <property type="match status" value="1"/>
</dbReference>